<protein>
    <recommendedName>
        <fullName evidence="11">AAA+ ATPase domain-containing protein</fullName>
    </recommendedName>
</protein>
<dbReference type="HOGENOM" id="CLU_264920_0_0_1"/>
<feature type="domain" description="DNA2/NAM7 helicase helicase" evidence="7">
    <location>
        <begin position="747"/>
        <end position="1033"/>
    </location>
</feature>
<gene>
    <name evidence="9" type="ORF">EDEG_03389</name>
</gene>
<keyword evidence="10" id="KW-1185">Reference proteome</keyword>
<evidence type="ECO:0000256" key="5">
    <source>
        <dbReference type="ARBA" id="ARBA00022840"/>
    </source>
</evidence>
<dbReference type="SUPFAM" id="SSF52540">
    <property type="entry name" value="P-loop containing nucleoside triphosphate hydrolases"/>
    <property type="match status" value="1"/>
</dbReference>
<keyword evidence="5" id="KW-0067">ATP-binding</keyword>
<dbReference type="InterPro" id="IPR027417">
    <property type="entry name" value="P-loop_NTPase"/>
</dbReference>
<dbReference type="Pfam" id="PF13087">
    <property type="entry name" value="AAA_12"/>
    <property type="match status" value="1"/>
</dbReference>
<dbReference type="Gene3D" id="3.40.50.300">
    <property type="entry name" value="P-loop containing nucleotide triphosphate hydrolases"/>
    <property type="match status" value="2"/>
</dbReference>
<dbReference type="InParanoid" id="J8ZR54"/>
<feature type="region of interest" description="Disordered" evidence="6">
    <location>
        <begin position="898"/>
        <end position="926"/>
    </location>
</feature>
<proteinExistence type="inferred from homology"/>
<accession>J8ZR54</accession>
<evidence type="ECO:0000313" key="9">
    <source>
        <dbReference type="EMBL" id="EJW02168.1"/>
    </source>
</evidence>
<dbReference type="GO" id="GO:0005694">
    <property type="term" value="C:chromosome"/>
    <property type="evidence" value="ECO:0007669"/>
    <property type="project" value="UniProtKB-ARBA"/>
</dbReference>
<evidence type="ECO:0000256" key="3">
    <source>
        <dbReference type="ARBA" id="ARBA00022801"/>
    </source>
</evidence>
<sequence length="1260" mass="145212">MLNENGLDLWESIYNNTVNEDILSSEINIHTPIYYKKDIDLKSNSNNNHSKNTSLNINRKVYNSMQSSSYETESDYDIKEIGNNDTKNDINGLYQTNISDFKSHLDDIISIQPKNTIPTESVHRFSHRIPNKKFANSSSTDDIKDDYNNFINQDDLYSDNVDNNSDLVDINVNKYLEDSLDNNNENCIYQNSFTPSDNNVDIADYLIDHSDTSSNDNNDNNIDGDIINYNKYNDTSPVDQNNIDSKYYIENYNNYNDTSLIDQNDLNSKYYIQNYNNYNDTSLIDQNDLNSKYYIQNYNNNNNTSPIDNNIHNIDGDIIDNLIDLNNLSLSNNNSHLDQNILKNMADQNKFNLFNIDLIDHNKNKQTLDFVESTNGPQIIKKLEENLTKIETQKSPIENIPDSMLPTSRIDRIHKKSSPQKAREKYSELSKNLFRPRKREIDTQYLDFDIDIIYSTILSESTTTTDAKKVQHNFINFSDYLSYFQPLLLNEIKITVDQVKKSDYRGENLTSTVLNVDQGNIYTEIDLSSTINNSLAYFDFVEITPVDRFKRKFYGIVKSVRSAKNQCVSTILSSTTNLFPSKKDKVNMCVLTNLSTHVREFGSLFLLQTLSIKFEIISPKYFIYEFKKLYNQKNHTDIAYTDNFKNTNIHINSITNNNADTSFKSNLNSNNNTNTNTCINLINNGNDVSIINQKLDTININTNIDTNNNPDVSDIALQNPSNDPLSLYSKIPFERKREIDLISQVLKLNWYQAEAISSCFSTKTQITLIQGPPGTGKTTTILGILQTIFSKICKFGYNNGRSPKVLICAPSNCAIDIIARKISKGLKLLDKSIFRPNIVRIGVLESIDQRLKKITLDYLTKNYNYELYNEQNNMKITNNIFCDCVNICFCYDNNKSKEKNKNTKDNTSSNKNNQFSINGNSKDGDKKFYDSKRRVIPGLKPISDYFHNNSHTKYISLKEKRSRIILRSDIICSTLSASAMENLIEDNLKIDMVIIDEACQCIETSALIPLKYNPKKLILVGDPQQLPPTVISNTRLLEISLFERLSRYYPVHILKTQYRMTSDIVAFPNLQFYRNQLITPKFLEQRKGPFALLLKSISFINIQGTEKQGDTNSFYNVKEEKAIVRIVNYLASKIHLNKNIGIISPYKKQILHIIEEYRKICKANLTDLVEINTVDAFQGQEKDIIILSTVRSEKLGFVLDIRRLNVALTRARFNIIILGNANLLETDKTWKALIQFYKDKKAFYEEDQFFHKILGKHLHR</sequence>
<keyword evidence="2" id="KW-0547">Nucleotide-binding</keyword>
<evidence type="ECO:0000313" key="10">
    <source>
        <dbReference type="Proteomes" id="UP000003163"/>
    </source>
</evidence>
<dbReference type="Proteomes" id="UP000003163">
    <property type="component" value="Unassembled WGS sequence"/>
</dbReference>
<dbReference type="GO" id="GO:0005524">
    <property type="term" value="F:ATP binding"/>
    <property type="evidence" value="ECO:0007669"/>
    <property type="project" value="UniProtKB-KW"/>
</dbReference>
<evidence type="ECO:0008006" key="11">
    <source>
        <dbReference type="Google" id="ProtNLM"/>
    </source>
</evidence>
<comment type="caution">
    <text evidence="9">The sequence shown here is derived from an EMBL/GenBank/DDBJ whole genome shotgun (WGS) entry which is preliminary data.</text>
</comment>
<dbReference type="OrthoDB" id="2196370at2759"/>
<organism evidence="9 10">
    <name type="scientific">Edhazardia aedis (strain USNM 41457)</name>
    <name type="common">Microsporidian parasite</name>
    <dbReference type="NCBI Taxonomy" id="1003232"/>
    <lineage>
        <taxon>Eukaryota</taxon>
        <taxon>Fungi</taxon>
        <taxon>Fungi incertae sedis</taxon>
        <taxon>Microsporidia</taxon>
        <taxon>Edhazardia</taxon>
    </lineage>
</organism>
<name>J8ZR54_EDHAE</name>
<dbReference type="FunFam" id="3.40.50.300:FF:000326">
    <property type="entry name" value="P-loop containing nucleoside triphosphate hydrolase"/>
    <property type="match status" value="1"/>
</dbReference>
<dbReference type="InterPro" id="IPR045055">
    <property type="entry name" value="DNA2/NAM7-like"/>
</dbReference>
<dbReference type="CDD" id="cd18042">
    <property type="entry name" value="DEXXQc_SETX"/>
    <property type="match status" value="1"/>
</dbReference>
<evidence type="ECO:0000259" key="7">
    <source>
        <dbReference type="Pfam" id="PF13086"/>
    </source>
</evidence>
<comment type="similarity">
    <text evidence="1">Belongs to the DNA2/NAM7 helicase family.</text>
</comment>
<evidence type="ECO:0000256" key="4">
    <source>
        <dbReference type="ARBA" id="ARBA00022806"/>
    </source>
</evidence>
<keyword evidence="4" id="KW-0347">Helicase</keyword>
<dbReference type="Pfam" id="PF13086">
    <property type="entry name" value="AAA_11"/>
    <property type="match status" value="1"/>
</dbReference>
<reference evidence="10" key="2">
    <citation type="submission" date="2015-07" db="EMBL/GenBank/DDBJ databases">
        <title>Contrasting host-pathogen interactions and genome evolution in two generalist and specialist microsporidian pathogens of mosquitoes.</title>
        <authorList>
            <consortium name="The Broad Institute Genomics Platform"/>
            <consortium name="The Broad Institute Genome Sequencing Center for Infectious Disease"/>
            <person name="Cuomo C.A."/>
            <person name="Sanscrainte N.D."/>
            <person name="Goldberg J.M."/>
            <person name="Heiman D."/>
            <person name="Young S."/>
            <person name="Zeng Q."/>
            <person name="Becnel J.J."/>
            <person name="Birren B.W."/>
        </authorList>
    </citation>
    <scope>NUCLEOTIDE SEQUENCE [LARGE SCALE GENOMIC DNA]</scope>
    <source>
        <strain evidence="10">USNM 41457</strain>
    </source>
</reference>
<evidence type="ECO:0000256" key="6">
    <source>
        <dbReference type="SAM" id="MobiDB-lite"/>
    </source>
</evidence>
<dbReference type="VEuPathDB" id="MicrosporidiaDB:EDEG_03389"/>
<evidence type="ECO:0000256" key="1">
    <source>
        <dbReference type="ARBA" id="ARBA00007913"/>
    </source>
</evidence>
<dbReference type="GO" id="GO:0004386">
    <property type="term" value="F:helicase activity"/>
    <property type="evidence" value="ECO:0007669"/>
    <property type="project" value="UniProtKB-KW"/>
</dbReference>
<keyword evidence="3" id="KW-0378">Hydrolase</keyword>
<dbReference type="EMBL" id="AFBI03000086">
    <property type="protein sequence ID" value="EJW02168.1"/>
    <property type="molecule type" value="Genomic_DNA"/>
</dbReference>
<dbReference type="STRING" id="1003232.J8ZR54"/>
<dbReference type="InterPro" id="IPR041679">
    <property type="entry name" value="DNA2/NAM7-like_C"/>
</dbReference>
<dbReference type="PANTHER" id="PTHR10887:SF495">
    <property type="entry name" value="HELICASE SENATAXIN ISOFORM X1-RELATED"/>
    <property type="match status" value="1"/>
</dbReference>
<dbReference type="CDD" id="cd18808">
    <property type="entry name" value="SF1_C_Upf1"/>
    <property type="match status" value="1"/>
</dbReference>
<feature type="domain" description="DNA2/NAM7 helicase-like C-terminal" evidence="8">
    <location>
        <begin position="1037"/>
        <end position="1221"/>
    </location>
</feature>
<dbReference type="InterPro" id="IPR047187">
    <property type="entry name" value="SF1_C_Upf1"/>
</dbReference>
<reference evidence="9 10" key="1">
    <citation type="submission" date="2011-08" db="EMBL/GenBank/DDBJ databases">
        <authorList>
            <person name="Liu Z.J."/>
            <person name="Shi F.L."/>
            <person name="Lu J.Q."/>
            <person name="Li M."/>
            <person name="Wang Z.L."/>
        </authorList>
    </citation>
    <scope>NUCLEOTIDE SEQUENCE [LARGE SCALE GENOMIC DNA]</scope>
    <source>
        <strain evidence="9 10">USNM 41457</strain>
    </source>
</reference>
<dbReference type="PANTHER" id="PTHR10887">
    <property type="entry name" value="DNA2/NAM7 HELICASE FAMILY"/>
    <property type="match status" value="1"/>
</dbReference>
<dbReference type="GO" id="GO:0016787">
    <property type="term" value="F:hydrolase activity"/>
    <property type="evidence" value="ECO:0007669"/>
    <property type="project" value="UniProtKB-KW"/>
</dbReference>
<dbReference type="InterPro" id="IPR041677">
    <property type="entry name" value="DNA2/NAM7_AAA_11"/>
</dbReference>
<dbReference type="AlphaFoldDB" id="J8ZR54"/>
<evidence type="ECO:0000259" key="8">
    <source>
        <dbReference type="Pfam" id="PF13087"/>
    </source>
</evidence>
<evidence type="ECO:0000256" key="2">
    <source>
        <dbReference type="ARBA" id="ARBA00022741"/>
    </source>
</evidence>